<protein>
    <submittedName>
        <fullName evidence="1">Uncharacterized protein</fullName>
    </submittedName>
</protein>
<evidence type="ECO:0000313" key="1">
    <source>
        <dbReference type="EMBL" id="QKN84943.1"/>
    </source>
</evidence>
<organism evidence="1 2">
    <name type="scientific">Vibrio phage AG74</name>
    <dbReference type="NCBI Taxonomy" id="2736261"/>
    <lineage>
        <taxon>Viruses</taxon>
        <taxon>Duplodnaviria</taxon>
        <taxon>Heunggongvirae</taxon>
        <taxon>Uroviricota</taxon>
        <taxon>Caudoviricetes</taxon>
        <taxon>Demerecviridae</taxon>
        <taxon>Ermolyevavirinae</taxon>
        <taxon>Thalassavirus</taxon>
        <taxon>Thalassavirus AG74</taxon>
    </lineage>
</organism>
<keyword evidence="2" id="KW-1185">Reference proteome</keyword>
<dbReference type="EMBL" id="MT460514">
    <property type="protein sequence ID" value="QKN84943.1"/>
    <property type="molecule type" value="Genomic_DNA"/>
</dbReference>
<sequence>MAKATGYEKAFIKEWEDWDGDQSVLAFYKCKLDGIFAILAGTEKADVVEINNEDCKVRLYNYGDDAPFFVQPFKITLVENTDGESDD</sequence>
<evidence type="ECO:0000313" key="2">
    <source>
        <dbReference type="Proteomes" id="UP000509354"/>
    </source>
</evidence>
<proteinExistence type="predicted"/>
<accession>A0A6M9Z152</accession>
<reference evidence="1 2" key="1">
    <citation type="submission" date="2020-05" db="EMBL/GenBank/DDBJ databases">
        <authorList>
            <person name="Bettwy K."/>
            <person name="Griggs A."/>
            <person name="Broussard G.W."/>
        </authorList>
    </citation>
    <scope>NUCLEOTIDE SEQUENCE [LARGE SCALE GENOMIC DNA]</scope>
</reference>
<dbReference type="Proteomes" id="UP000509354">
    <property type="component" value="Segment"/>
</dbReference>
<gene>
    <name evidence="1" type="ORF">AG74_84</name>
</gene>
<name>A0A6M9Z152_9CAUD</name>